<dbReference type="EMBL" id="CP021358">
    <property type="protein sequence ID" value="ART63050.1"/>
    <property type="molecule type" value="Genomic_DNA"/>
</dbReference>
<dbReference type="Proteomes" id="UP000194457">
    <property type="component" value="Chromosome"/>
</dbReference>
<sequence length="218" mass="23862">MQLTDYSRLCIAAHGVLMDRDSTILEGLSPLLKQMRDPPAPDRVLADYFKALHALTDADMNTVSAHCVVYCALAGEWGFESDWQAGIAFAGKVDAGTLYEDAPGAIHYLRKFYRLSVVSSLDEHEFSALDKRIGLATHERLATGSFVAARAAVHEIVKDSEVLLLSAGPAPVSCRAGYCRITRSRPGLTPLDVQATWQFTSLSDFIGAHQLALRREIL</sequence>
<evidence type="ECO:0000313" key="1">
    <source>
        <dbReference type="EMBL" id="ART63050.1"/>
    </source>
</evidence>
<gene>
    <name evidence="1" type="ORF">B9H00_08295</name>
</gene>
<keyword evidence="2" id="KW-1185">Reference proteome</keyword>
<dbReference type="KEGG" id="kma:B9H00_08295"/>
<accession>A0A240UPV4</accession>
<evidence type="ECO:0000313" key="2">
    <source>
        <dbReference type="Proteomes" id="UP000194457"/>
    </source>
</evidence>
<dbReference type="InterPro" id="IPR036412">
    <property type="entry name" value="HAD-like_sf"/>
</dbReference>
<reference evidence="1 2" key="1">
    <citation type="submission" date="2017-05" db="EMBL/GenBank/DDBJ databases">
        <authorList>
            <person name="Song R."/>
            <person name="Chenine A.L."/>
            <person name="Ruprecht R.M."/>
        </authorList>
    </citation>
    <scope>NUCLEOTIDE SEQUENCE [LARGE SCALE GENOMIC DNA]</scope>
    <source>
        <strain evidence="1">SW32</strain>
    </source>
</reference>
<name>A0A240UPV4_9GAMM</name>
<dbReference type="SUPFAM" id="SSF56784">
    <property type="entry name" value="HAD-like"/>
    <property type="match status" value="1"/>
</dbReference>
<proteinExistence type="predicted"/>
<protein>
    <submittedName>
        <fullName evidence="1">Uncharacterized protein</fullName>
    </submittedName>
</protein>
<organism evidence="1 2">
    <name type="scientific">Kushneria marisflavi</name>
    <dbReference type="NCBI Taxonomy" id="157779"/>
    <lineage>
        <taxon>Bacteria</taxon>
        <taxon>Pseudomonadati</taxon>
        <taxon>Pseudomonadota</taxon>
        <taxon>Gammaproteobacteria</taxon>
        <taxon>Oceanospirillales</taxon>
        <taxon>Halomonadaceae</taxon>
        <taxon>Kushneria</taxon>
    </lineage>
</organism>
<dbReference type="AlphaFoldDB" id="A0A240UPV4"/>